<proteinExistence type="predicted"/>
<comment type="caution">
    <text evidence="1">The sequence shown here is derived from an EMBL/GenBank/DDBJ whole genome shotgun (WGS) entry which is preliminary data.</text>
</comment>
<dbReference type="Proteomes" id="UP001054252">
    <property type="component" value="Unassembled WGS sequence"/>
</dbReference>
<sequence length="81" mass="8987">MELMALSCVNLSLSELSKVFFLFTDFKLGHPLANDMLYAAEIVIDPSIEGMSAETAASISRGYPPANFRENLEDGRQYIIL</sequence>
<organism evidence="1 2">
    <name type="scientific">Rubroshorea leprosula</name>
    <dbReference type="NCBI Taxonomy" id="152421"/>
    <lineage>
        <taxon>Eukaryota</taxon>
        <taxon>Viridiplantae</taxon>
        <taxon>Streptophyta</taxon>
        <taxon>Embryophyta</taxon>
        <taxon>Tracheophyta</taxon>
        <taxon>Spermatophyta</taxon>
        <taxon>Magnoliopsida</taxon>
        <taxon>eudicotyledons</taxon>
        <taxon>Gunneridae</taxon>
        <taxon>Pentapetalae</taxon>
        <taxon>rosids</taxon>
        <taxon>malvids</taxon>
        <taxon>Malvales</taxon>
        <taxon>Dipterocarpaceae</taxon>
        <taxon>Rubroshorea</taxon>
    </lineage>
</organism>
<accession>A0AAV5LGK3</accession>
<name>A0AAV5LGK3_9ROSI</name>
<gene>
    <name evidence="1" type="ORF">SLEP1_g44531</name>
</gene>
<reference evidence="1 2" key="1">
    <citation type="journal article" date="2021" name="Commun. Biol.">
        <title>The genome of Shorea leprosula (Dipterocarpaceae) highlights the ecological relevance of drought in aseasonal tropical rainforests.</title>
        <authorList>
            <person name="Ng K.K.S."/>
            <person name="Kobayashi M.J."/>
            <person name="Fawcett J.A."/>
            <person name="Hatakeyama M."/>
            <person name="Paape T."/>
            <person name="Ng C.H."/>
            <person name="Ang C.C."/>
            <person name="Tnah L.H."/>
            <person name="Lee C.T."/>
            <person name="Nishiyama T."/>
            <person name="Sese J."/>
            <person name="O'Brien M.J."/>
            <person name="Copetti D."/>
            <person name="Mohd Noor M.I."/>
            <person name="Ong R.C."/>
            <person name="Putra M."/>
            <person name="Sireger I.Z."/>
            <person name="Indrioko S."/>
            <person name="Kosugi Y."/>
            <person name="Izuno A."/>
            <person name="Isagi Y."/>
            <person name="Lee S.L."/>
            <person name="Shimizu K.K."/>
        </authorList>
    </citation>
    <scope>NUCLEOTIDE SEQUENCE [LARGE SCALE GENOMIC DNA]</scope>
    <source>
        <strain evidence="1">214</strain>
    </source>
</reference>
<keyword evidence="2" id="KW-1185">Reference proteome</keyword>
<evidence type="ECO:0000313" key="2">
    <source>
        <dbReference type="Proteomes" id="UP001054252"/>
    </source>
</evidence>
<evidence type="ECO:0000313" key="1">
    <source>
        <dbReference type="EMBL" id="GKV36391.1"/>
    </source>
</evidence>
<dbReference type="AlphaFoldDB" id="A0AAV5LGK3"/>
<protein>
    <submittedName>
        <fullName evidence="1">Uncharacterized protein</fullName>
    </submittedName>
</protein>
<dbReference type="EMBL" id="BPVZ01000116">
    <property type="protein sequence ID" value="GKV36391.1"/>
    <property type="molecule type" value="Genomic_DNA"/>
</dbReference>